<dbReference type="SUPFAM" id="SSF102886">
    <property type="entry name" value="Coproporphyrinogen III oxidase"/>
    <property type="match status" value="1"/>
</dbReference>
<evidence type="ECO:0000313" key="8">
    <source>
        <dbReference type="EMBL" id="QNT78524.1"/>
    </source>
</evidence>
<comment type="similarity">
    <text evidence="2 7">Belongs to the aerobic coproporphyrinogen-III oxidase family.</text>
</comment>
<comment type="caution">
    <text evidence="7">Lacks conserved residue(s) required for the propagation of feature annotation.</text>
</comment>
<evidence type="ECO:0000256" key="4">
    <source>
        <dbReference type="ARBA" id="ARBA00023002"/>
    </source>
</evidence>
<evidence type="ECO:0000313" key="9">
    <source>
        <dbReference type="Proteomes" id="UP000516349"/>
    </source>
</evidence>
<keyword evidence="6 7" id="KW-0627">Porphyrin biosynthesis</keyword>
<feature type="binding site" evidence="7">
    <location>
        <position position="172"/>
    </location>
    <ligand>
        <name>a divalent metal cation</name>
        <dbReference type="ChEBI" id="CHEBI:60240"/>
    </ligand>
</feature>
<comment type="catalytic activity">
    <reaction evidence="7">
        <text>coproporphyrinogen III + O2 + 2 H(+) = protoporphyrinogen IX + 2 CO2 + 2 H2O</text>
        <dbReference type="Rhea" id="RHEA:18257"/>
        <dbReference type="ChEBI" id="CHEBI:15377"/>
        <dbReference type="ChEBI" id="CHEBI:15378"/>
        <dbReference type="ChEBI" id="CHEBI:15379"/>
        <dbReference type="ChEBI" id="CHEBI:16526"/>
        <dbReference type="ChEBI" id="CHEBI:57307"/>
        <dbReference type="ChEBI" id="CHEBI:57309"/>
        <dbReference type="EC" id="1.3.3.3"/>
    </reaction>
</comment>
<evidence type="ECO:0000256" key="5">
    <source>
        <dbReference type="ARBA" id="ARBA00023133"/>
    </source>
</evidence>
<dbReference type="Gene3D" id="3.40.1500.10">
    <property type="entry name" value="Coproporphyrinogen III oxidase, aerobic"/>
    <property type="match status" value="1"/>
</dbReference>
<feature type="binding site" evidence="7">
    <location>
        <begin position="174"/>
        <end position="176"/>
    </location>
    <ligand>
        <name>substrate</name>
    </ligand>
</feature>
<sequence>MNIDITNRIIQNISIHPNLRLSILIVFYSTYLFILKDLTDMSSIPHNAYREKAQHWFETLRDMICGEYEKIEQEAKDSNAPTLPGHDAPEKPGKLGKFERKAWTHPQKGGGVMSVMRGRVFEKVGVNVSTVEGEFSEEFRKTIPGAEEDPRFFATGISLVSHQCNPFVPAAHFNTRMIITSKGWFGGGGDLTPMFLETPETKEDTLSFHERYKQACDLHDPTYYPKFKKWCDEYFYLPHRKEPRGVGGIFYDWLNTGDVEKDFAFTQDVGRAFHEAYPAIIRKRLHTPWTQEDREKQLVRRGRYVEFNLLYDRGTLFGLKTGGFTEAILMSMPPEAKWP</sequence>
<dbReference type="InterPro" id="IPR018375">
    <property type="entry name" value="Coprogen_oxidase_CS"/>
</dbReference>
<feature type="binding site" evidence="7">
    <location>
        <position position="162"/>
    </location>
    <ligand>
        <name>a divalent metal cation</name>
        <dbReference type="ChEBI" id="CHEBI:60240"/>
    </ligand>
</feature>
<dbReference type="AlphaFoldDB" id="A0A7H1NRW4"/>
<dbReference type="InterPro" id="IPR036406">
    <property type="entry name" value="Coprogen_oxidase_aer_sf"/>
</dbReference>
<dbReference type="PROSITE" id="PS01021">
    <property type="entry name" value="COPROGEN_OXIDASE"/>
    <property type="match status" value="1"/>
</dbReference>
<dbReference type="Proteomes" id="UP000516349">
    <property type="component" value="Chromosome"/>
</dbReference>
<dbReference type="EC" id="1.3.3.3" evidence="7"/>
<organism evidence="8 9">
    <name type="scientific">Entomobacter blattae</name>
    <dbReference type="NCBI Taxonomy" id="2762277"/>
    <lineage>
        <taxon>Bacteria</taxon>
        <taxon>Pseudomonadati</taxon>
        <taxon>Pseudomonadota</taxon>
        <taxon>Alphaproteobacteria</taxon>
        <taxon>Acetobacterales</taxon>
        <taxon>Acetobacteraceae</taxon>
        <taxon>Entomobacter</taxon>
    </lineage>
</organism>
<evidence type="ECO:0000256" key="2">
    <source>
        <dbReference type="ARBA" id="ARBA00010644"/>
    </source>
</evidence>
<accession>A0A7H1NRW4</accession>
<comment type="subunit">
    <text evidence="3 7">Homodimer.</text>
</comment>
<dbReference type="PANTHER" id="PTHR10755:SF0">
    <property type="entry name" value="OXYGEN-DEPENDENT COPROPORPHYRINOGEN-III OXIDASE, MITOCHONDRIAL"/>
    <property type="match status" value="1"/>
</dbReference>
<comment type="subcellular location">
    <subcellularLocation>
        <location evidence="7">Cytoplasm</location>
    </subcellularLocation>
</comment>
<dbReference type="GO" id="GO:0046872">
    <property type="term" value="F:metal ion binding"/>
    <property type="evidence" value="ECO:0007669"/>
    <property type="project" value="UniProtKB-KW"/>
</dbReference>
<dbReference type="UniPathway" id="UPA00251">
    <property type="reaction ID" value="UER00322"/>
</dbReference>
<dbReference type="KEGG" id="ebla:JGUZn3_12980"/>
<proteinExistence type="inferred from homology"/>
<evidence type="ECO:0000256" key="3">
    <source>
        <dbReference type="ARBA" id="ARBA00011738"/>
    </source>
</evidence>
<protein>
    <recommendedName>
        <fullName evidence="7">Oxygen-dependent coproporphyrinogen-III oxidase</fullName>
        <shortName evidence="7">CPO</shortName>
        <shortName evidence="7">Coprogen oxidase</shortName>
        <shortName evidence="7">Coproporphyrinogenase</shortName>
        <ecNumber evidence="7">1.3.3.3</ecNumber>
    </recommendedName>
</protein>
<dbReference type="PRINTS" id="PR00073">
    <property type="entry name" value="COPRGNOXDASE"/>
</dbReference>
<dbReference type="GO" id="GO:0005737">
    <property type="term" value="C:cytoplasm"/>
    <property type="evidence" value="ECO:0007669"/>
    <property type="project" value="UniProtKB-SubCell"/>
</dbReference>
<gene>
    <name evidence="7 8" type="primary">hemF</name>
    <name evidence="8" type="ORF">JGUZn3_12980</name>
</gene>
<comment type="cofactor">
    <cofactor evidence="7">
        <name>a divalent metal cation</name>
        <dbReference type="ChEBI" id="CHEBI:60240"/>
    </cofactor>
</comment>
<dbReference type="PANTHER" id="PTHR10755">
    <property type="entry name" value="COPROPORPHYRINOGEN III OXIDASE, MITOCHONDRIAL"/>
    <property type="match status" value="1"/>
</dbReference>
<keyword evidence="7" id="KW-0479">Metal-binding</keyword>
<keyword evidence="5 7" id="KW-0350">Heme biosynthesis</keyword>
<reference evidence="8 9" key="1">
    <citation type="submission" date="2020-08" db="EMBL/GenBank/DDBJ databases">
        <title>Complete genome sequence of Entomobacter blattae G55GP.</title>
        <authorList>
            <person name="Poehlein A."/>
            <person name="Guzman J."/>
            <person name="Daniel R."/>
            <person name="Vilcinskas A."/>
        </authorList>
    </citation>
    <scope>NUCLEOTIDE SEQUENCE [LARGE SCALE GENOMIC DNA]</scope>
    <source>
        <strain evidence="8 9">G55GP</strain>
    </source>
</reference>
<dbReference type="EMBL" id="CP060244">
    <property type="protein sequence ID" value="QNT78524.1"/>
    <property type="molecule type" value="Genomic_DNA"/>
</dbReference>
<dbReference type="InterPro" id="IPR001260">
    <property type="entry name" value="Coprogen_oxidase_aer"/>
</dbReference>
<dbReference type="Pfam" id="PF01218">
    <property type="entry name" value="Coprogen_oxidas"/>
    <property type="match status" value="1"/>
</dbReference>
<dbReference type="PIRSF" id="PIRSF000166">
    <property type="entry name" value="Coproporphyri_ox"/>
    <property type="match status" value="1"/>
</dbReference>
<feature type="active site" description="Proton donor" evidence="7">
    <location>
        <position position="172"/>
    </location>
</feature>
<comment type="function">
    <text evidence="7">Involved in the heme biosynthesis. Catalyzes the aerobic oxidative decarboxylation of propionate groups of rings A and B of coproporphyrinogen-III to yield the vinyl groups in protoporphyrinogen-IX.</text>
</comment>
<feature type="binding site" evidence="7">
    <location>
        <position position="158"/>
    </location>
    <ligand>
        <name>substrate</name>
    </ligand>
</feature>
<evidence type="ECO:0000256" key="1">
    <source>
        <dbReference type="ARBA" id="ARBA00005168"/>
    </source>
</evidence>
<comment type="pathway">
    <text evidence="1 7">Porphyrin-containing compound metabolism; protoporphyrin-IX biosynthesis; protoporphyrinogen-IX from coproporphyrinogen-III (O2 route): step 1/1.</text>
</comment>
<dbReference type="HAMAP" id="MF_00333">
    <property type="entry name" value="Coprogen_oxidas"/>
    <property type="match status" value="1"/>
</dbReference>
<evidence type="ECO:0000256" key="7">
    <source>
        <dbReference type="HAMAP-Rule" id="MF_00333"/>
    </source>
</evidence>
<feature type="binding site" evidence="7">
    <location>
        <position position="209"/>
    </location>
    <ligand>
        <name>a divalent metal cation</name>
        <dbReference type="ChEBI" id="CHEBI:60240"/>
    </ligand>
</feature>
<keyword evidence="9" id="KW-1185">Reference proteome</keyword>
<dbReference type="NCBIfam" id="NF003727">
    <property type="entry name" value="PRK05330.1"/>
    <property type="match status" value="1"/>
</dbReference>
<evidence type="ECO:0000256" key="6">
    <source>
        <dbReference type="ARBA" id="ARBA00023244"/>
    </source>
</evidence>
<keyword evidence="7" id="KW-0963">Cytoplasm</keyword>
<name>A0A7H1NRW4_9PROT</name>
<feature type="region of interest" description="Important for dimerization" evidence="7">
    <location>
        <begin position="304"/>
        <end position="339"/>
    </location>
</feature>
<feature type="binding site" evidence="7">
    <location>
        <position position="239"/>
    </location>
    <ligand>
        <name>a divalent metal cation</name>
        <dbReference type="ChEBI" id="CHEBI:60240"/>
    </ligand>
</feature>
<keyword evidence="4 7" id="KW-0560">Oxidoreductase</keyword>
<dbReference type="GO" id="GO:0042803">
    <property type="term" value="F:protein homodimerization activity"/>
    <property type="evidence" value="ECO:0007669"/>
    <property type="project" value="UniProtKB-UniRule"/>
</dbReference>
<feature type="site" description="Important for dimerization" evidence="7">
    <location>
        <position position="239"/>
    </location>
</feature>
<dbReference type="GO" id="GO:0006782">
    <property type="term" value="P:protoporphyrinogen IX biosynthetic process"/>
    <property type="evidence" value="ECO:0007669"/>
    <property type="project" value="UniProtKB-UniRule"/>
</dbReference>
<dbReference type="GO" id="GO:0004109">
    <property type="term" value="F:coproporphyrinogen oxidase activity"/>
    <property type="evidence" value="ECO:0007669"/>
    <property type="project" value="UniProtKB-UniRule"/>
</dbReference>